<evidence type="ECO:0000256" key="3">
    <source>
        <dbReference type="ARBA" id="ARBA00022786"/>
    </source>
</evidence>
<dbReference type="SUPFAM" id="SSF158235">
    <property type="entry name" value="SOCS box-like"/>
    <property type="match status" value="1"/>
</dbReference>
<evidence type="ECO:0000256" key="1">
    <source>
        <dbReference type="ARBA" id="ARBA00022604"/>
    </source>
</evidence>
<dbReference type="Gene3D" id="3.30.505.10">
    <property type="entry name" value="SH2 domain"/>
    <property type="match status" value="1"/>
</dbReference>
<dbReference type="Pfam" id="PF00017">
    <property type="entry name" value="SH2"/>
    <property type="match status" value="1"/>
</dbReference>
<dbReference type="Pfam" id="PF07525">
    <property type="entry name" value="SOCS_box"/>
    <property type="match status" value="1"/>
</dbReference>
<dbReference type="Proteomes" id="UP000694865">
    <property type="component" value="Unplaced"/>
</dbReference>
<sequence>MPSKFRSMNLPRDDRPVQDPPASFFGRMKKRFTKKPNSKNHDGSNGFSDSLTHGNIRLAVSGEAKCQRNRRNGVNGKISGKQTARNYCDIDLASEISTQHTQEEQNMFEKQGARPKCNGASQHLTSINDTKTVSIENGLSNGSDIGNHDNNGTSPCGNSEEQNSTSDDVFQDSAVKTLSTSSEPVHMSLNQENETEQRWEKKEVKTLKESESIPKNSEIVDLVTHSESLTTGEQSNTKDGQAEQLEDQCSTTEPFPPTSESRAETKLANPQGRDSSDKADELDNSVNISPETELEVFPPKPRMPPRPMSLNLDVQVPPPIPVRSPLARSLSMNQAKEVPKPPVDSTILENGHRSHELFPFDDAGLKALKSKTLGHQPTRKTQTHKPSKFSKFNILRGKSNKNRHTIHVMANRQLPDIPDEEPLNRPDADSPLNRNTESDVPSSPTSPTNEAGKFTSTLRHLSECGWYWGPMSWDDAEAKLADTPDGSFLVRDSSNERYLLSLSFRSNGRTHHTRIEHTKGTFGFWSQPQSHGCSSIVEFMEKAMAHSKNSKFLYFLRPRFTGAPPVPVQLTYPISRFKRVQTLQHICRFIIRRYVRLDHIETLPLPSKVKEYLLEGQYYTQDDVRPPDEDEDSDEKN</sequence>
<dbReference type="SMART" id="SM00252">
    <property type="entry name" value="SH2"/>
    <property type="match status" value="1"/>
</dbReference>
<reference evidence="10" key="1">
    <citation type="submission" date="2025-08" db="UniProtKB">
        <authorList>
            <consortium name="RefSeq"/>
        </authorList>
    </citation>
    <scope>IDENTIFICATION</scope>
    <source>
        <tissue evidence="10">Testes</tissue>
    </source>
</reference>
<name>A0ABM0M7N2_SACKO</name>
<feature type="domain" description="SOCS box" evidence="8">
    <location>
        <begin position="569"/>
        <end position="619"/>
    </location>
</feature>
<dbReference type="SUPFAM" id="SSF55550">
    <property type="entry name" value="SH2 domain"/>
    <property type="match status" value="1"/>
</dbReference>
<dbReference type="PROSITE" id="PS50225">
    <property type="entry name" value="SOCS"/>
    <property type="match status" value="1"/>
</dbReference>
<keyword evidence="2" id="KW-0734">Signal transduction inhibitor</keyword>
<evidence type="ECO:0000256" key="2">
    <source>
        <dbReference type="ARBA" id="ARBA00022700"/>
    </source>
</evidence>
<dbReference type="InterPro" id="IPR001496">
    <property type="entry name" value="SOCS_box"/>
</dbReference>
<evidence type="ECO:0000313" key="10">
    <source>
        <dbReference type="RefSeq" id="XP_006816023.1"/>
    </source>
</evidence>
<keyword evidence="3" id="KW-0833">Ubl conjugation pathway</keyword>
<feature type="region of interest" description="Disordered" evidence="6">
    <location>
        <begin position="1"/>
        <end position="52"/>
    </location>
</feature>
<feature type="region of interest" description="Disordered" evidence="6">
    <location>
        <begin position="127"/>
        <end position="302"/>
    </location>
</feature>
<feature type="compositionally biased region" description="Polar residues" evidence="6">
    <location>
        <begin position="225"/>
        <end position="239"/>
    </location>
</feature>
<feature type="compositionally biased region" description="Polar residues" evidence="6">
    <location>
        <begin position="127"/>
        <end position="192"/>
    </location>
</feature>
<proteinExistence type="predicted"/>
<dbReference type="GeneID" id="102803532"/>
<feature type="compositionally biased region" description="Basic and acidic residues" evidence="6">
    <location>
        <begin position="195"/>
        <end position="212"/>
    </location>
</feature>
<gene>
    <name evidence="10" type="primary">LOC102803532</name>
</gene>
<dbReference type="PANTHER" id="PTHR10155">
    <property type="entry name" value="PHOSPHATIDYLINOSITOL 3-KINASE REGULATORY SUBUNIT"/>
    <property type="match status" value="1"/>
</dbReference>
<dbReference type="InterPro" id="IPR035866">
    <property type="entry name" value="SOCS7_SH2"/>
</dbReference>
<feature type="compositionally biased region" description="Polar residues" evidence="6">
    <location>
        <begin position="432"/>
        <end position="454"/>
    </location>
</feature>
<keyword evidence="9" id="KW-1185">Reference proteome</keyword>
<evidence type="ECO:0000256" key="5">
    <source>
        <dbReference type="PROSITE-ProRule" id="PRU00191"/>
    </source>
</evidence>
<keyword evidence="1" id="KW-0341">Growth regulation</keyword>
<dbReference type="PANTHER" id="PTHR10155:SF5">
    <property type="entry name" value="SUPPRESSOR OF CYTOKINE SIGNALING 7"/>
    <property type="match status" value="1"/>
</dbReference>
<dbReference type="SMART" id="SM00253">
    <property type="entry name" value="SOCS"/>
    <property type="match status" value="1"/>
</dbReference>
<feature type="compositionally biased region" description="Basic residues" evidence="6">
    <location>
        <begin position="377"/>
        <end position="388"/>
    </location>
</feature>
<evidence type="ECO:0000256" key="6">
    <source>
        <dbReference type="SAM" id="MobiDB-lite"/>
    </source>
</evidence>
<dbReference type="CDD" id="cd10388">
    <property type="entry name" value="SH2_SOCS7"/>
    <property type="match status" value="1"/>
</dbReference>
<dbReference type="InterPro" id="IPR036036">
    <property type="entry name" value="SOCS_box-like_dom_sf"/>
</dbReference>
<evidence type="ECO:0000313" key="9">
    <source>
        <dbReference type="Proteomes" id="UP000694865"/>
    </source>
</evidence>
<evidence type="ECO:0000256" key="4">
    <source>
        <dbReference type="ARBA" id="ARBA00022999"/>
    </source>
</evidence>
<protein>
    <submittedName>
        <fullName evidence="10">Uncharacterized protein LOC102803532</fullName>
    </submittedName>
</protein>
<dbReference type="RefSeq" id="XP_006816023.1">
    <property type="nucleotide sequence ID" value="XM_006815960.1"/>
</dbReference>
<organism evidence="9 10">
    <name type="scientific">Saccoglossus kowalevskii</name>
    <name type="common">Acorn worm</name>
    <dbReference type="NCBI Taxonomy" id="10224"/>
    <lineage>
        <taxon>Eukaryota</taxon>
        <taxon>Metazoa</taxon>
        <taxon>Hemichordata</taxon>
        <taxon>Enteropneusta</taxon>
        <taxon>Harrimaniidae</taxon>
        <taxon>Saccoglossus</taxon>
    </lineage>
</organism>
<feature type="compositionally biased region" description="Polar residues" evidence="6">
    <location>
        <begin position="43"/>
        <end position="52"/>
    </location>
</feature>
<feature type="compositionally biased region" description="Basic residues" evidence="6">
    <location>
        <begin position="27"/>
        <end position="38"/>
    </location>
</feature>
<evidence type="ECO:0000259" key="8">
    <source>
        <dbReference type="PROSITE" id="PS50225"/>
    </source>
</evidence>
<dbReference type="CDD" id="cd03741">
    <property type="entry name" value="SOCS_SOCS7"/>
    <property type="match status" value="1"/>
</dbReference>
<feature type="domain" description="SH2" evidence="7">
    <location>
        <begin position="466"/>
        <end position="574"/>
    </location>
</feature>
<feature type="region of interest" description="Disordered" evidence="6">
    <location>
        <begin position="373"/>
        <end position="454"/>
    </location>
</feature>
<dbReference type="InterPro" id="IPR037346">
    <property type="entry name" value="SOCS7_SOCS"/>
</dbReference>
<evidence type="ECO:0000259" key="7">
    <source>
        <dbReference type="PROSITE" id="PS50001"/>
    </source>
</evidence>
<dbReference type="InterPro" id="IPR000980">
    <property type="entry name" value="SH2"/>
</dbReference>
<keyword evidence="4 5" id="KW-0727">SH2 domain</keyword>
<dbReference type="SMART" id="SM00969">
    <property type="entry name" value="SOCS_box"/>
    <property type="match status" value="1"/>
</dbReference>
<accession>A0ABM0M7N2</accession>
<dbReference type="InterPro" id="IPR036860">
    <property type="entry name" value="SH2_dom_sf"/>
</dbReference>
<dbReference type="PROSITE" id="PS50001">
    <property type="entry name" value="SH2"/>
    <property type="match status" value="1"/>
</dbReference>